<dbReference type="Proteomes" id="UP000782610">
    <property type="component" value="Unassembled WGS sequence"/>
</dbReference>
<dbReference type="AlphaFoldDB" id="A0A933KZ19"/>
<name>A0A933KZ19_9HYPH</name>
<evidence type="ECO:0000313" key="15">
    <source>
        <dbReference type="Proteomes" id="UP000782610"/>
    </source>
</evidence>
<keyword evidence="12" id="KW-0812">Transmembrane</keyword>
<protein>
    <recommendedName>
        <fullName evidence="3">histidine kinase</fullName>
        <ecNumber evidence="3">2.7.13.3</ecNumber>
    </recommendedName>
</protein>
<sequence>MFALNTIARKLPLALVASAMLVSLGVGAGSYLIGSQMVGDLTTRNLSALAHERAKQVQDFLTTVSSDLRTTANSRSTNEAMRDFNNAWLQLQGDKAAVLQQAFVTDNPNPPDQKMMFDNGPSSINYSVTHSQYNPGFRQQLLSRGYADIYLIGADGSIFYTVTKGGDYTANVKAEGGPLAGSGLARVFAAATAEAETDNKLVFADFAPYGADHQTSAFVGMPIFNSASNRMMGIIAFRFQPALLASVVGDRQGLGDTGEVLVVGSDHLLRVDSIFDEENNVLATTLEGGEVDAALGGGAASGSISSYRNANMLIAAAPVGNADASWAVAAVMTEAEAFAPIATLRNTMLIVGGALLLIAAIGGLLFSRSVTKPITGLTGAMKALAEGDLEVEVEGGGRHDEIGEMARTVAVFRENALKVTTMTEEERAGSERRRVERTSMMQALQQAFGEVVDAAVKGDFSRRVEAEFPDRELNVIAASINNLVETVDRGLGETGRVLSA</sequence>
<feature type="transmembrane region" description="Helical" evidence="12">
    <location>
        <begin position="348"/>
        <end position="366"/>
    </location>
</feature>
<keyword evidence="5" id="KW-0597">Phosphoprotein</keyword>
<dbReference type="Pfam" id="PF00672">
    <property type="entry name" value="HAMP"/>
    <property type="match status" value="1"/>
</dbReference>
<evidence type="ECO:0000256" key="12">
    <source>
        <dbReference type="SAM" id="Phobius"/>
    </source>
</evidence>
<evidence type="ECO:0000256" key="8">
    <source>
        <dbReference type="ARBA" id="ARBA00022777"/>
    </source>
</evidence>
<keyword evidence="7" id="KW-0547">Nucleotide-binding</keyword>
<evidence type="ECO:0000256" key="10">
    <source>
        <dbReference type="ARBA" id="ARBA00023012"/>
    </source>
</evidence>
<evidence type="ECO:0000256" key="2">
    <source>
        <dbReference type="ARBA" id="ARBA00004651"/>
    </source>
</evidence>
<dbReference type="GO" id="GO:0004673">
    <property type="term" value="F:protein histidine kinase activity"/>
    <property type="evidence" value="ECO:0007669"/>
    <property type="project" value="UniProtKB-EC"/>
</dbReference>
<dbReference type="InterPro" id="IPR003660">
    <property type="entry name" value="HAMP_dom"/>
</dbReference>
<keyword evidence="10" id="KW-0902">Two-component regulatory system</keyword>
<evidence type="ECO:0000256" key="7">
    <source>
        <dbReference type="ARBA" id="ARBA00022741"/>
    </source>
</evidence>
<feature type="non-terminal residue" evidence="14">
    <location>
        <position position="500"/>
    </location>
</feature>
<organism evidence="14 15">
    <name type="scientific">Devosia nanyangense</name>
    <dbReference type="NCBI Taxonomy" id="1228055"/>
    <lineage>
        <taxon>Bacteria</taxon>
        <taxon>Pseudomonadati</taxon>
        <taxon>Pseudomonadota</taxon>
        <taxon>Alphaproteobacteria</taxon>
        <taxon>Hyphomicrobiales</taxon>
        <taxon>Devosiaceae</taxon>
        <taxon>Devosia</taxon>
    </lineage>
</organism>
<dbReference type="PANTHER" id="PTHR45528:SF1">
    <property type="entry name" value="SENSOR HISTIDINE KINASE CPXA"/>
    <property type="match status" value="1"/>
</dbReference>
<evidence type="ECO:0000259" key="13">
    <source>
        <dbReference type="PROSITE" id="PS50885"/>
    </source>
</evidence>
<comment type="catalytic activity">
    <reaction evidence="1">
        <text>ATP + protein L-histidine = ADP + protein N-phospho-L-histidine.</text>
        <dbReference type="EC" id="2.7.13.3"/>
    </reaction>
</comment>
<evidence type="ECO:0000256" key="3">
    <source>
        <dbReference type="ARBA" id="ARBA00012438"/>
    </source>
</evidence>
<dbReference type="InterPro" id="IPR050398">
    <property type="entry name" value="HssS/ArlS-like"/>
</dbReference>
<dbReference type="GO" id="GO:0005524">
    <property type="term" value="F:ATP binding"/>
    <property type="evidence" value="ECO:0007669"/>
    <property type="project" value="UniProtKB-KW"/>
</dbReference>
<keyword evidence="11 12" id="KW-0472">Membrane</keyword>
<dbReference type="GO" id="GO:0005886">
    <property type="term" value="C:plasma membrane"/>
    <property type="evidence" value="ECO:0007669"/>
    <property type="project" value="UniProtKB-SubCell"/>
</dbReference>
<feature type="domain" description="HAMP" evidence="13">
    <location>
        <begin position="446"/>
        <end position="492"/>
    </location>
</feature>
<evidence type="ECO:0000313" key="14">
    <source>
        <dbReference type="EMBL" id="MBI4921224.1"/>
    </source>
</evidence>
<evidence type="ECO:0000256" key="11">
    <source>
        <dbReference type="ARBA" id="ARBA00023136"/>
    </source>
</evidence>
<evidence type="ECO:0000256" key="5">
    <source>
        <dbReference type="ARBA" id="ARBA00022553"/>
    </source>
</evidence>
<accession>A0A933KZ19</accession>
<reference evidence="14" key="1">
    <citation type="submission" date="2020-07" db="EMBL/GenBank/DDBJ databases">
        <title>Huge and variable diversity of episymbiotic CPR bacteria and DPANN archaea in groundwater ecosystems.</title>
        <authorList>
            <person name="He C.Y."/>
            <person name="Keren R."/>
            <person name="Whittaker M."/>
            <person name="Farag I.F."/>
            <person name="Doudna J."/>
            <person name="Cate J.H.D."/>
            <person name="Banfield J.F."/>
        </authorList>
    </citation>
    <scope>NUCLEOTIDE SEQUENCE</scope>
    <source>
        <strain evidence="14">NC_groundwater_1586_Pr3_B-0.1um_66_15</strain>
    </source>
</reference>
<evidence type="ECO:0000256" key="1">
    <source>
        <dbReference type="ARBA" id="ARBA00000085"/>
    </source>
</evidence>
<proteinExistence type="predicted"/>
<keyword evidence="4" id="KW-1003">Cell membrane</keyword>
<dbReference type="SMART" id="SM00304">
    <property type="entry name" value="HAMP"/>
    <property type="match status" value="2"/>
</dbReference>
<dbReference type="GO" id="GO:0000160">
    <property type="term" value="P:phosphorelay signal transduction system"/>
    <property type="evidence" value="ECO:0007669"/>
    <property type="project" value="UniProtKB-KW"/>
</dbReference>
<dbReference type="CDD" id="cd06225">
    <property type="entry name" value="HAMP"/>
    <property type="match status" value="1"/>
</dbReference>
<gene>
    <name evidence="14" type="ORF">HY834_05705</name>
</gene>
<dbReference type="Gene3D" id="6.10.340.10">
    <property type="match status" value="1"/>
</dbReference>
<keyword evidence="6" id="KW-0808">Transferase</keyword>
<keyword evidence="8" id="KW-0418">Kinase</keyword>
<feature type="domain" description="HAMP" evidence="13">
    <location>
        <begin position="368"/>
        <end position="421"/>
    </location>
</feature>
<dbReference type="PANTHER" id="PTHR45528">
    <property type="entry name" value="SENSOR HISTIDINE KINASE CPXA"/>
    <property type="match status" value="1"/>
</dbReference>
<evidence type="ECO:0000256" key="9">
    <source>
        <dbReference type="ARBA" id="ARBA00022840"/>
    </source>
</evidence>
<dbReference type="EC" id="2.7.13.3" evidence="3"/>
<keyword evidence="9" id="KW-0067">ATP-binding</keyword>
<comment type="caution">
    <text evidence="14">The sequence shown here is derived from an EMBL/GenBank/DDBJ whole genome shotgun (WGS) entry which is preliminary data.</text>
</comment>
<comment type="subcellular location">
    <subcellularLocation>
        <location evidence="2">Cell membrane</location>
        <topology evidence="2">Multi-pass membrane protein</topology>
    </subcellularLocation>
</comment>
<dbReference type="SUPFAM" id="SSF158472">
    <property type="entry name" value="HAMP domain-like"/>
    <property type="match status" value="1"/>
</dbReference>
<dbReference type="PROSITE" id="PS50885">
    <property type="entry name" value="HAMP"/>
    <property type="match status" value="2"/>
</dbReference>
<evidence type="ECO:0000256" key="6">
    <source>
        <dbReference type="ARBA" id="ARBA00022679"/>
    </source>
</evidence>
<dbReference type="EMBL" id="JACRAF010000018">
    <property type="protein sequence ID" value="MBI4921224.1"/>
    <property type="molecule type" value="Genomic_DNA"/>
</dbReference>
<keyword evidence="12" id="KW-1133">Transmembrane helix</keyword>
<evidence type="ECO:0000256" key="4">
    <source>
        <dbReference type="ARBA" id="ARBA00022475"/>
    </source>
</evidence>